<organism evidence="1">
    <name type="scientific">Rhizophora mucronata</name>
    <name type="common">Asiatic mangrove</name>
    <dbReference type="NCBI Taxonomy" id="61149"/>
    <lineage>
        <taxon>Eukaryota</taxon>
        <taxon>Viridiplantae</taxon>
        <taxon>Streptophyta</taxon>
        <taxon>Embryophyta</taxon>
        <taxon>Tracheophyta</taxon>
        <taxon>Spermatophyta</taxon>
        <taxon>Magnoliopsida</taxon>
        <taxon>eudicotyledons</taxon>
        <taxon>Gunneridae</taxon>
        <taxon>Pentapetalae</taxon>
        <taxon>rosids</taxon>
        <taxon>fabids</taxon>
        <taxon>Malpighiales</taxon>
        <taxon>Rhizophoraceae</taxon>
        <taxon>Rhizophora</taxon>
    </lineage>
</organism>
<name>A0A2P2QC41_RHIMU</name>
<reference evidence="1" key="1">
    <citation type="submission" date="2018-02" db="EMBL/GenBank/DDBJ databases">
        <title>Rhizophora mucronata_Transcriptome.</title>
        <authorList>
            <person name="Meera S.P."/>
            <person name="Sreeshan A."/>
            <person name="Augustine A."/>
        </authorList>
    </citation>
    <scope>NUCLEOTIDE SEQUENCE</scope>
    <source>
        <tissue evidence="1">Leaf</tissue>
    </source>
</reference>
<proteinExistence type="predicted"/>
<accession>A0A2P2QC41</accession>
<evidence type="ECO:0000313" key="1">
    <source>
        <dbReference type="EMBL" id="MBX64561.1"/>
    </source>
</evidence>
<dbReference type="AlphaFoldDB" id="A0A2P2QC41"/>
<dbReference type="EMBL" id="GGEC01084077">
    <property type="protein sequence ID" value="MBX64561.1"/>
    <property type="molecule type" value="Transcribed_RNA"/>
</dbReference>
<sequence>MGEIGWCNSWRKQANSCRIRFSFVFPKKWGLVITPSGTKSVEHFCF</sequence>
<protein>
    <submittedName>
        <fullName evidence="1">Uncharacterized protein</fullName>
    </submittedName>
</protein>